<feature type="compositionally biased region" description="Basic and acidic residues" evidence="2">
    <location>
        <begin position="495"/>
        <end position="512"/>
    </location>
</feature>
<evidence type="ECO:0000313" key="3">
    <source>
        <dbReference type="EMBL" id="EAA22546.1"/>
    </source>
</evidence>
<comment type="caution">
    <text evidence="3">The sequence shown here is derived from an EMBL/GenBank/DDBJ whole genome shotgun (WGS) entry which is preliminary data.</text>
</comment>
<dbReference type="FunCoup" id="Q7RK82">
    <property type="interactions" value="691"/>
</dbReference>
<accession>Q7RK82</accession>
<feature type="coiled-coil region" evidence="1">
    <location>
        <begin position="112"/>
        <end position="318"/>
    </location>
</feature>
<evidence type="ECO:0000256" key="1">
    <source>
        <dbReference type="SAM" id="Coils"/>
    </source>
</evidence>
<feature type="region of interest" description="Disordered" evidence="2">
    <location>
        <begin position="381"/>
        <end position="513"/>
    </location>
</feature>
<reference evidence="3 4" key="1">
    <citation type="journal article" date="2002" name="Nature">
        <title>Genome sequence and comparative analysis of the model rodent malaria parasite Plasmodium yoelii yoelii.</title>
        <authorList>
            <person name="Carlton J.M."/>
            <person name="Angiuoli S.V."/>
            <person name="Suh B.B."/>
            <person name="Kooij T.W."/>
            <person name="Pertea M."/>
            <person name="Silva J.C."/>
            <person name="Ermolaeva M.D."/>
            <person name="Allen J.E."/>
            <person name="Selengut J.D."/>
            <person name="Koo H.L."/>
            <person name="Peterson J.D."/>
            <person name="Pop M."/>
            <person name="Kosack D.S."/>
            <person name="Shumway M.F."/>
            <person name="Bidwell S.L."/>
            <person name="Shallom S.J."/>
            <person name="van Aken S.E."/>
            <person name="Riedmuller S.B."/>
            <person name="Feldblyum T.V."/>
            <person name="Cho J.K."/>
            <person name="Quackenbush J."/>
            <person name="Sedegah M."/>
            <person name="Shoaibi A."/>
            <person name="Cummings L.M."/>
            <person name="Florens L."/>
            <person name="Yates J.R."/>
            <person name="Raine J.D."/>
            <person name="Sinden R.E."/>
            <person name="Harris M.A."/>
            <person name="Cunningham D.A."/>
            <person name="Preiser P.R."/>
            <person name="Bergman L.W."/>
            <person name="Vaidya A.B."/>
            <person name="van Lin L.H."/>
            <person name="Janse C.J."/>
            <person name="Waters A.P."/>
            <person name="Smith H.O."/>
            <person name="White O.R."/>
            <person name="Salzberg S.L."/>
            <person name="Venter J.C."/>
            <person name="Fraser C.M."/>
            <person name="Hoffman S.L."/>
            <person name="Gardner M.J."/>
            <person name="Carucci D.J."/>
        </authorList>
    </citation>
    <scope>NUCLEOTIDE SEQUENCE [LARGE SCALE GENOMIC DNA]</scope>
    <source>
        <strain evidence="3 4">17XNL</strain>
    </source>
</reference>
<dbReference type="AlphaFoldDB" id="Q7RK82"/>
<dbReference type="InParanoid" id="Q7RK82"/>
<dbReference type="EMBL" id="AABL01000854">
    <property type="protein sequence ID" value="EAA22546.1"/>
    <property type="molecule type" value="Genomic_DNA"/>
</dbReference>
<dbReference type="PaxDb" id="73239-Q7RK82"/>
<feature type="non-terminal residue" evidence="3">
    <location>
        <position position="881"/>
    </location>
</feature>
<feature type="compositionally biased region" description="Basic and acidic residues" evidence="2">
    <location>
        <begin position="381"/>
        <end position="488"/>
    </location>
</feature>
<sequence>MAKKKKQIHLNIIDFQKYYQKDDLIIQPTPVNNTIEEKKKKNFEKNEYVQNIEWRTTESTDKKINNKINDDNNLFKNNINDKNNFKKSDSTITLGSRGKNKLTDAKEEDVDFANLRNKKKEEDVDFANLRNKKKEEDVDFANLRNKKKEEDVDFANLRNKKKEEDVDFGNLRNNKKEEDADFANLRNKKKEEDVDFGNLRNKKKEEDADFANLRNKKKEEDVDFANLRNKKKEEDVDFSNLRNKKKEDVDFANLRNKKKEEDVDFANLRNKKKEEDADFANLRNKKKEEDVDFANLRNKKKEEDVDFANLRNKKKEEDVDFSNLRNKKKEEDVDFGNLRNKKNDTEIKIEKPYHLRRLEELRIQKQLKRQETEISQNGKLEEKIKTDEKKEDEKKVEEIKVEEKKEEEKKEEEIKVEEIKVEEKKEDEKKEEEIKVEEKKEEEIKVEEIKVEEKKEDEKKEEEKRDDIKEGEKRDDIKEGEIKPKESAKAAVVAEKNEIDGNNEKKMEETPKKKYVPKRVIMYQEELKKKEEELKKKEEERKKKLEEQKKLRELSKQIKSQTSDGSNVFIPSAKLLHLESLKEDKKETKIEIKKDSKSVITTPGSKKDATILNKHKSGEKNVKNIFLEIAEKTENAKIVEKMDIEEIAKKKREELYKKQLEKITKINEENTKYNNIYKHDINIIKSFYNQIKDKILQNDLFTEDDTVNICAILKTDECNYLESHVPFYVAISVFILSLPQKLEDDIYIKRASHLKNLLFYLKQNSKIENHDDYILNDIIKLCDELKYPHLSDETTLLEAIFDCLLFCGIISKDAFIKWFMDDNLDSELKSRAMLQLIYWSNWLKDEMNEEEYVEEDPEEQIEEKTVEEDDIEKMYPRTLFL</sequence>
<evidence type="ECO:0000256" key="2">
    <source>
        <dbReference type="SAM" id="MobiDB-lite"/>
    </source>
</evidence>
<dbReference type="KEGG" id="pyo:PY17X_0930200"/>
<dbReference type="Proteomes" id="UP000008553">
    <property type="component" value="Unassembled WGS sequence"/>
</dbReference>
<evidence type="ECO:0000313" key="4">
    <source>
        <dbReference type="Proteomes" id="UP000008553"/>
    </source>
</evidence>
<keyword evidence="1" id="KW-0175">Coiled coil</keyword>
<dbReference type="CDD" id="cd11473">
    <property type="entry name" value="W2"/>
    <property type="match status" value="1"/>
</dbReference>
<name>Q7RK82_PLAYO</name>
<organism evidence="3 4">
    <name type="scientific">Plasmodium yoelii yoelii</name>
    <dbReference type="NCBI Taxonomy" id="73239"/>
    <lineage>
        <taxon>Eukaryota</taxon>
        <taxon>Sar</taxon>
        <taxon>Alveolata</taxon>
        <taxon>Apicomplexa</taxon>
        <taxon>Aconoidasida</taxon>
        <taxon>Haemosporida</taxon>
        <taxon>Plasmodiidae</taxon>
        <taxon>Plasmodium</taxon>
        <taxon>Plasmodium (Vinckeia)</taxon>
    </lineage>
</organism>
<feature type="region of interest" description="Disordered" evidence="2">
    <location>
        <begin position="530"/>
        <end position="549"/>
    </location>
</feature>
<proteinExistence type="predicted"/>
<keyword evidence="4" id="KW-1185">Reference proteome</keyword>
<protein>
    <submittedName>
        <fullName evidence="3">Maebl</fullName>
    </submittedName>
</protein>
<gene>
    <name evidence="3" type="ORF">PY03020</name>
</gene>
<dbReference type="STRING" id="73239.Q7RK82"/>